<proteinExistence type="predicted"/>
<feature type="region of interest" description="Disordered" evidence="1">
    <location>
        <begin position="1"/>
        <end position="112"/>
    </location>
</feature>
<keyword evidence="3" id="KW-1185">Reference proteome</keyword>
<sequence>MPVQYSPPPRQTRSQARGQDVLTPTPRDPFYGTPAVPQLRAHLDREPNLEGEEPSRKEERGPRISNGGEEEENSVEEEESYGSEFFPAPVGASHGTGGPALAHSNQPVSHQSEPYSLGIMQQITQILAHIQAA</sequence>
<evidence type="ECO:0000313" key="3">
    <source>
        <dbReference type="Proteomes" id="UP000765509"/>
    </source>
</evidence>
<comment type="caution">
    <text evidence="2">The sequence shown here is derived from an EMBL/GenBank/DDBJ whole genome shotgun (WGS) entry which is preliminary data.</text>
</comment>
<feature type="compositionally biased region" description="Pro residues" evidence="1">
    <location>
        <begin position="1"/>
        <end position="10"/>
    </location>
</feature>
<evidence type="ECO:0000256" key="1">
    <source>
        <dbReference type="SAM" id="MobiDB-lite"/>
    </source>
</evidence>
<organism evidence="2 3">
    <name type="scientific">Austropuccinia psidii MF-1</name>
    <dbReference type="NCBI Taxonomy" id="1389203"/>
    <lineage>
        <taxon>Eukaryota</taxon>
        <taxon>Fungi</taxon>
        <taxon>Dikarya</taxon>
        <taxon>Basidiomycota</taxon>
        <taxon>Pucciniomycotina</taxon>
        <taxon>Pucciniomycetes</taxon>
        <taxon>Pucciniales</taxon>
        <taxon>Sphaerophragmiaceae</taxon>
        <taxon>Austropuccinia</taxon>
    </lineage>
</organism>
<dbReference type="AlphaFoldDB" id="A0A9Q3H5G5"/>
<feature type="compositionally biased region" description="Acidic residues" evidence="1">
    <location>
        <begin position="68"/>
        <end position="81"/>
    </location>
</feature>
<dbReference type="EMBL" id="AVOT02011287">
    <property type="protein sequence ID" value="MBW0491847.1"/>
    <property type="molecule type" value="Genomic_DNA"/>
</dbReference>
<accession>A0A9Q3H5G5</accession>
<reference evidence="2" key="1">
    <citation type="submission" date="2021-03" db="EMBL/GenBank/DDBJ databases">
        <title>Draft genome sequence of rust myrtle Austropuccinia psidii MF-1, a brazilian biotype.</title>
        <authorList>
            <person name="Quecine M.C."/>
            <person name="Pachon D.M.R."/>
            <person name="Bonatelli M.L."/>
            <person name="Correr F.H."/>
            <person name="Franceschini L.M."/>
            <person name="Leite T.F."/>
            <person name="Margarido G.R.A."/>
            <person name="Almeida C.A."/>
            <person name="Ferrarezi J.A."/>
            <person name="Labate C.A."/>
        </authorList>
    </citation>
    <scope>NUCLEOTIDE SEQUENCE</scope>
    <source>
        <strain evidence="2">MF-1</strain>
    </source>
</reference>
<evidence type="ECO:0000313" key="2">
    <source>
        <dbReference type="EMBL" id="MBW0491847.1"/>
    </source>
</evidence>
<feature type="compositionally biased region" description="Polar residues" evidence="1">
    <location>
        <begin position="103"/>
        <end position="112"/>
    </location>
</feature>
<gene>
    <name evidence="2" type="ORF">O181_031562</name>
</gene>
<dbReference type="Proteomes" id="UP000765509">
    <property type="component" value="Unassembled WGS sequence"/>
</dbReference>
<feature type="compositionally biased region" description="Basic and acidic residues" evidence="1">
    <location>
        <begin position="41"/>
        <end position="62"/>
    </location>
</feature>
<name>A0A9Q3H5G5_9BASI</name>
<protein>
    <submittedName>
        <fullName evidence="2">Uncharacterized protein</fullName>
    </submittedName>
</protein>